<dbReference type="SUPFAM" id="SSF53756">
    <property type="entry name" value="UDP-Glycosyltransferase/glycogen phosphorylase"/>
    <property type="match status" value="1"/>
</dbReference>
<evidence type="ECO:0000259" key="1">
    <source>
        <dbReference type="Pfam" id="PF00534"/>
    </source>
</evidence>
<evidence type="ECO:0000259" key="2">
    <source>
        <dbReference type="Pfam" id="PF13439"/>
    </source>
</evidence>
<dbReference type="Pfam" id="PF13439">
    <property type="entry name" value="Glyco_transf_4"/>
    <property type="match status" value="1"/>
</dbReference>
<proteinExistence type="predicted"/>
<organism evidence="3 4">
    <name type="scientific">Ciceribacter naphthalenivorans</name>
    <dbReference type="NCBI Taxonomy" id="1118451"/>
    <lineage>
        <taxon>Bacteria</taxon>
        <taxon>Pseudomonadati</taxon>
        <taxon>Pseudomonadota</taxon>
        <taxon>Alphaproteobacteria</taxon>
        <taxon>Hyphomicrobiales</taxon>
        <taxon>Rhizobiaceae</taxon>
        <taxon>Ciceribacter</taxon>
    </lineage>
</organism>
<dbReference type="PANTHER" id="PTHR12526">
    <property type="entry name" value="GLYCOSYLTRANSFERASE"/>
    <property type="match status" value="1"/>
</dbReference>
<dbReference type="GO" id="GO:0016757">
    <property type="term" value="F:glycosyltransferase activity"/>
    <property type="evidence" value="ECO:0007669"/>
    <property type="project" value="InterPro"/>
</dbReference>
<feature type="domain" description="Glycosyltransferase subfamily 4-like N-terminal" evidence="2">
    <location>
        <begin position="39"/>
        <end position="147"/>
    </location>
</feature>
<accession>A0A512HGW6</accession>
<dbReference type="PANTHER" id="PTHR12526:SF630">
    <property type="entry name" value="GLYCOSYLTRANSFERASE"/>
    <property type="match status" value="1"/>
</dbReference>
<reference evidence="3 4" key="1">
    <citation type="submission" date="2019-07" db="EMBL/GenBank/DDBJ databases">
        <title>Whole genome shotgun sequence of Rhizobium naphthalenivorans NBRC 107585.</title>
        <authorList>
            <person name="Hosoyama A."/>
            <person name="Uohara A."/>
            <person name="Ohji S."/>
            <person name="Ichikawa N."/>
        </authorList>
    </citation>
    <scope>NUCLEOTIDE SEQUENCE [LARGE SCALE GENOMIC DNA]</scope>
    <source>
        <strain evidence="3 4">NBRC 107585</strain>
    </source>
</reference>
<dbReference type="Gene3D" id="3.40.50.2000">
    <property type="entry name" value="Glycogen Phosphorylase B"/>
    <property type="match status" value="2"/>
</dbReference>
<gene>
    <name evidence="3" type="ORF">RNA01_15620</name>
</gene>
<sequence length="336" mass="36766">MTGSAHEDRLFEQITPYLSLGLHRTPIARSVGFGDALALYKSFEKIKSLRPDVLHGHGAKGGVVARIIGSALRAKRYRVARIYSPHGGSLHFSRSSLSGCGVFAAERLLEHLTDAIVFVCDFERQTYEAKIGVPRCAQRMIYNGINDRDFVAIPTRSDSVHFIYVGMLRDLKGPDVFIEAFARTERKVGHPLSALIIGDGPDHDRYRDMIEQRGFGRRIALLPAMPVKEAFAMSSIVVVPSRAEAMPYIVLEALAAGKSVIATRVGGIPEVLGANSDALVEPGDAEDLANVMARAVTAPDWHGATMPDRQAFKTKFSASAMADQTLTVYREHLTPH</sequence>
<keyword evidence="4" id="KW-1185">Reference proteome</keyword>
<evidence type="ECO:0000313" key="3">
    <source>
        <dbReference type="EMBL" id="GEO84630.1"/>
    </source>
</evidence>
<dbReference type="Proteomes" id="UP000321717">
    <property type="component" value="Unassembled WGS sequence"/>
</dbReference>
<feature type="domain" description="Glycosyl transferase family 1" evidence="1">
    <location>
        <begin position="153"/>
        <end position="299"/>
    </location>
</feature>
<dbReference type="InterPro" id="IPR028098">
    <property type="entry name" value="Glyco_trans_4-like_N"/>
</dbReference>
<evidence type="ECO:0000313" key="4">
    <source>
        <dbReference type="Proteomes" id="UP000321717"/>
    </source>
</evidence>
<comment type="caution">
    <text evidence="3">The sequence shown here is derived from an EMBL/GenBank/DDBJ whole genome shotgun (WGS) entry which is preliminary data.</text>
</comment>
<dbReference type="InterPro" id="IPR001296">
    <property type="entry name" value="Glyco_trans_1"/>
</dbReference>
<name>A0A512HGW6_9HYPH</name>
<protein>
    <submittedName>
        <fullName evidence="3">Glycosyl transferase</fullName>
    </submittedName>
</protein>
<dbReference type="Pfam" id="PF00534">
    <property type="entry name" value="Glycos_transf_1"/>
    <property type="match status" value="1"/>
</dbReference>
<dbReference type="AlphaFoldDB" id="A0A512HGW6"/>
<keyword evidence="3" id="KW-0808">Transferase</keyword>
<dbReference type="EMBL" id="BJZP01000005">
    <property type="protein sequence ID" value="GEO84630.1"/>
    <property type="molecule type" value="Genomic_DNA"/>
</dbReference>